<dbReference type="WBParaSite" id="SBAD_0001212301-mRNA-1">
    <property type="protein sequence ID" value="SBAD_0001212301-mRNA-1"/>
    <property type="gene ID" value="SBAD_0001212301"/>
</dbReference>
<dbReference type="AlphaFoldDB" id="A0A183J784"/>
<keyword evidence="2" id="KW-1185">Reference proteome</keyword>
<reference evidence="1 2" key="2">
    <citation type="submission" date="2018-11" db="EMBL/GenBank/DDBJ databases">
        <authorList>
            <consortium name="Pathogen Informatics"/>
        </authorList>
    </citation>
    <scope>NUCLEOTIDE SEQUENCE [LARGE SCALE GENOMIC DNA]</scope>
</reference>
<evidence type="ECO:0000313" key="2">
    <source>
        <dbReference type="Proteomes" id="UP000270296"/>
    </source>
</evidence>
<reference evidence="3" key="1">
    <citation type="submission" date="2016-06" db="UniProtKB">
        <authorList>
            <consortium name="WormBaseParasite"/>
        </authorList>
    </citation>
    <scope>IDENTIFICATION</scope>
</reference>
<dbReference type="Proteomes" id="UP000270296">
    <property type="component" value="Unassembled WGS sequence"/>
</dbReference>
<gene>
    <name evidence="1" type="ORF">SBAD_LOCUS11732</name>
</gene>
<protein>
    <submittedName>
        <fullName evidence="3">NPH3 domain-containing protein</fullName>
    </submittedName>
</protein>
<sequence>MCKLYMANPCKAIEETRAIDAPFELLACKLTRHFAKLQLISALVDDVIEEIEVDPTDRLSIPPLAEVARIVKSTRYHLITEKEEDCNIMNQLFKLGNNYMLLRHNSHLPC</sequence>
<accession>A0A183J784</accession>
<name>A0A183J784_9BILA</name>
<organism evidence="3">
    <name type="scientific">Soboliphyme baturini</name>
    <dbReference type="NCBI Taxonomy" id="241478"/>
    <lineage>
        <taxon>Eukaryota</taxon>
        <taxon>Metazoa</taxon>
        <taxon>Ecdysozoa</taxon>
        <taxon>Nematoda</taxon>
        <taxon>Enoplea</taxon>
        <taxon>Dorylaimia</taxon>
        <taxon>Dioctophymatida</taxon>
        <taxon>Dioctophymatoidea</taxon>
        <taxon>Soboliphymatidae</taxon>
        <taxon>Soboliphyme</taxon>
    </lineage>
</organism>
<proteinExistence type="predicted"/>
<evidence type="ECO:0000313" key="1">
    <source>
        <dbReference type="EMBL" id="VDP42516.1"/>
    </source>
</evidence>
<dbReference type="EMBL" id="UZAM01016266">
    <property type="protein sequence ID" value="VDP42516.1"/>
    <property type="molecule type" value="Genomic_DNA"/>
</dbReference>
<evidence type="ECO:0000313" key="3">
    <source>
        <dbReference type="WBParaSite" id="SBAD_0001212301-mRNA-1"/>
    </source>
</evidence>